<dbReference type="Proteomes" id="UP000192276">
    <property type="component" value="Unassembled WGS sequence"/>
</dbReference>
<evidence type="ECO:0000313" key="2">
    <source>
        <dbReference type="EMBL" id="OQP59036.1"/>
    </source>
</evidence>
<accession>A0A1V9FLC9</accession>
<dbReference type="CDD" id="cd00158">
    <property type="entry name" value="RHOD"/>
    <property type="match status" value="1"/>
</dbReference>
<sequence>MVKGKGFLRVSILTKFDLKKKGKPIITCCRSGNRSGIAKGILSSAGIECYNGGAWNSLNNKIS</sequence>
<comment type="caution">
    <text evidence="2">The sequence shown here is derived from an EMBL/GenBank/DDBJ whole genome shotgun (WGS) entry which is preliminary data.</text>
</comment>
<dbReference type="InterPro" id="IPR036873">
    <property type="entry name" value="Rhodanese-like_dom_sf"/>
</dbReference>
<proteinExistence type="predicted"/>
<dbReference type="SUPFAM" id="SSF52821">
    <property type="entry name" value="Rhodanese/Cell cycle control phosphatase"/>
    <property type="match status" value="1"/>
</dbReference>
<keyword evidence="3" id="KW-1185">Reference proteome</keyword>
<dbReference type="PROSITE" id="PS50206">
    <property type="entry name" value="RHODANESE_3"/>
    <property type="match status" value="1"/>
</dbReference>
<gene>
    <name evidence="2" type="ORF">A4R26_21855</name>
</gene>
<dbReference type="AlphaFoldDB" id="A0A1V9FLC9"/>
<dbReference type="OrthoDB" id="9808735at2"/>
<dbReference type="InterPro" id="IPR001763">
    <property type="entry name" value="Rhodanese-like_dom"/>
</dbReference>
<name>A0A1V9FLC9_9BACT</name>
<evidence type="ECO:0000313" key="3">
    <source>
        <dbReference type="Proteomes" id="UP000192276"/>
    </source>
</evidence>
<feature type="domain" description="Rhodanese" evidence="1">
    <location>
        <begin position="21"/>
        <end position="57"/>
    </location>
</feature>
<dbReference type="EMBL" id="LWBP01000185">
    <property type="protein sequence ID" value="OQP59036.1"/>
    <property type="molecule type" value="Genomic_DNA"/>
</dbReference>
<reference evidence="3" key="1">
    <citation type="submission" date="2016-04" db="EMBL/GenBank/DDBJ databases">
        <authorList>
            <person name="Chen L."/>
            <person name="Zhuang W."/>
            <person name="Wang G."/>
        </authorList>
    </citation>
    <scope>NUCLEOTIDE SEQUENCE [LARGE SCALE GENOMIC DNA]</scope>
    <source>
        <strain evidence="3">208</strain>
    </source>
</reference>
<dbReference type="STRING" id="550983.A4R26_21855"/>
<protein>
    <recommendedName>
        <fullName evidence="1">Rhodanese domain-containing protein</fullName>
    </recommendedName>
</protein>
<dbReference type="Gene3D" id="3.40.250.10">
    <property type="entry name" value="Rhodanese-like domain"/>
    <property type="match status" value="1"/>
</dbReference>
<evidence type="ECO:0000259" key="1">
    <source>
        <dbReference type="PROSITE" id="PS50206"/>
    </source>
</evidence>
<organism evidence="2 3">
    <name type="scientific">Niastella populi</name>
    <dbReference type="NCBI Taxonomy" id="550983"/>
    <lineage>
        <taxon>Bacteria</taxon>
        <taxon>Pseudomonadati</taxon>
        <taxon>Bacteroidota</taxon>
        <taxon>Chitinophagia</taxon>
        <taxon>Chitinophagales</taxon>
        <taxon>Chitinophagaceae</taxon>
        <taxon>Niastella</taxon>
    </lineage>
</organism>